<organism evidence="4 5">
    <name type="scientific">Aureobasidium uvarum</name>
    <dbReference type="NCBI Taxonomy" id="2773716"/>
    <lineage>
        <taxon>Eukaryota</taxon>
        <taxon>Fungi</taxon>
        <taxon>Dikarya</taxon>
        <taxon>Ascomycota</taxon>
        <taxon>Pezizomycotina</taxon>
        <taxon>Dothideomycetes</taxon>
        <taxon>Dothideomycetidae</taxon>
        <taxon>Dothideales</taxon>
        <taxon>Saccotheciaceae</taxon>
        <taxon>Aureobasidium</taxon>
    </lineage>
</organism>
<dbReference type="AlphaFoldDB" id="A0A9N8KIQ6"/>
<evidence type="ECO:0000256" key="2">
    <source>
        <dbReference type="SAM" id="MobiDB-lite"/>
    </source>
</evidence>
<dbReference type="OrthoDB" id="5413281at2759"/>
<dbReference type="GO" id="GO:0008270">
    <property type="term" value="F:zinc ion binding"/>
    <property type="evidence" value="ECO:0007669"/>
    <property type="project" value="UniProtKB-KW"/>
</dbReference>
<evidence type="ECO:0000259" key="3">
    <source>
        <dbReference type="PROSITE" id="PS50966"/>
    </source>
</evidence>
<proteinExistence type="predicted"/>
<keyword evidence="5" id="KW-1185">Reference proteome</keyword>
<feature type="domain" description="SWIM-type" evidence="3">
    <location>
        <begin position="155"/>
        <end position="225"/>
    </location>
</feature>
<sequence>MTPPQSRAFITSLIISLNTSSTTTTTATTPIPNPLKQATAADRSVLLTLHVLFPNELLSALDLLDRELVVRLLPISESNVPPPIPEQSREPNQDTDTQQVPDTNTDQGNSTTLDDGKDSGKTKKDHKNAVYYVRSAQQTSSNSRFRDPVASTTHYEVRTSSWSCSCPAFVFSAFPAAASTDSEEQEEDEDATVEADDQEWMVGGLSLGKDVPMCKHLLACVLAERGGPFGGYVKTREVSVEELAGWAAGWGG</sequence>
<evidence type="ECO:0000256" key="1">
    <source>
        <dbReference type="PROSITE-ProRule" id="PRU00325"/>
    </source>
</evidence>
<gene>
    <name evidence="4" type="ORF">AWRI4620_LOCUS6954</name>
</gene>
<dbReference type="EMBL" id="CAINUL010000015">
    <property type="protein sequence ID" value="CAD0112699.1"/>
    <property type="molecule type" value="Genomic_DNA"/>
</dbReference>
<keyword evidence="1" id="KW-0479">Metal-binding</keyword>
<keyword evidence="1" id="KW-0863">Zinc-finger</keyword>
<dbReference type="InterPro" id="IPR007527">
    <property type="entry name" value="Znf_SWIM"/>
</dbReference>
<feature type="compositionally biased region" description="Polar residues" evidence="2">
    <location>
        <begin position="94"/>
        <end position="110"/>
    </location>
</feature>
<dbReference type="Proteomes" id="UP000745764">
    <property type="component" value="Unassembled WGS sequence"/>
</dbReference>
<accession>A0A9N8KIQ6</accession>
<evidence type="ECO:0000313" key="4">
    <source>
        <dbReference type="EMBL" id="CAD0112699.1"/>
    </source>
</evidence>
<comment type="caution">
    <text evidence="4">The sequence shown here is derived from an EMBL/GenBank/DDBJ whole genome shotgun (WGS) entry which is preliminary data.</text>
</comment>
<keyword evidence="1" id="KW-0862">Zinc</keyword>
<dbReference type="PROSITE" id="PS50966">
    <property type="entry name" value="ZF_SWIM"/>
    <property type="match status" value="1"/>
</dbReference>
<name>A0A9N8KIQ6_9PEZI</name>
<evidence type="ECO:0000313" key="5">
    <source>
        <dbReference type="Proteomes" id="UP000745764"/>
    </source>
</evidence>
<feature type="region of interest" description="Disordered" evidence="2">
    <location>
        <begin position="77"/>
        <end position="129"/>
    </location>
</feature>
<reference evidence="4" key="1">
    <citation type="submission" date="2020-06" db="EMBL/GenBank/DDBJ databases">
        <authorList>
            <person name="Onetto C."/>
        </authorList>
    </citation>
    <scope>NUCLEOTIDE SEQUENCE</scope>
</reference>
<protein>
    <recommendedName>
        <fullName evidence="3">SWIM-type domain-containing protein</fullName>
    </recommendedName>
</protein>